<name>A0A4S2KH99_9HYME</name>
<dbReference type="AlphaFoldDB" id="A0A4S2KH99"/>
<dbReference type="Proteomes" id="UP000310200">
    <property type="component" value="Unassembled WGS sequence"/>
</dbReference>
<dbReference type="EMBL" id="QBLH01002300">
    <property type="protein sequence ID" value="TGZ48865.1"/>
    <property type="molecule type" value="Genomic_DNA"/>
</dbReference>
<accession>A0A4S2KH99</accession>
<sequence>MFNTTATIDLVYPSRVVFRAEATTNVRSCRERGNTLAEHRSFYANLCRAAATAVELYSTVRLPGDSPSNRIQITFPPSPSAEALCGHGTPPYGSTIILYGPLKAARSRTARPKNVRVIAAIQTIGVNKGERVYSFLSIHFPVEPSGDKLAEDKPGRRVSEDKDTVIFSETSRLKDCYLPFS</sequence>
<keyword evidence="2" id="KW-1185">Reference proteome</keyword>
<gene>
    <name evidence="1" type="ORF">DBV15_08126</name>
</gene>
<comment type="caution">
    <text evidence="1">The sequence shown here is derived from an EMBL/GenBank/DDBJ whole genome shotgun (WGS) entry which is preliminary data.</text>
</comment>
<proteinExistence type="predicted"/>
<evidence type="ECO:0000313" key="1">
    <source>
        <dbReference type="EMBL" id="TGZ48865.1"/>
    </source>
</evidence>
<organism evidence="1 2">
    <name type="scientific">Temnothorax longispinosus</name>
    <dbReference type="NCBI Taxonomy" id="300112"/>
    <lineage>
        <taxon>Eukaryota</taxon>
        <taxon>Metazoa</taxon>
        <taxon>Ecdysozoa</taxon>
        <taxon>Arthropoda</taxon>
        <taxon>Hexapoda</taxon>
        <taxon>Insecta</taxon>
        <taxon>Pterygota</taxon>
        <taxon>Neoptera</taxon>
        <taxon>Endopterygota</taxon>
        <taxon>Hymenoptera</taxon>
        <taxon>Apocrita</taxon>
        <taxon>Aculeata</taxon>
        <taxon>Formicoidea</taxon>
        <taxon>Formicidae</taxon>
        <taxon>Myrmicinae</taxon>
        <taxon>Temnothorax</taxon>
    </lineage>
</organism>
<reference evidence="1 2" key="1">
    <citation type="journal article" date="2019" name="Philos. Trans. R. Soc. Lond., B, Biol. Sci.">
        <title>Ant behaviour and brain gene expression of defending hosts depend on the ecological success of the intruding social parasite.</title>
        <authorList>
            <person name="Kaur R."/>
            <person name="Stoldt M."/>
            <person name="Jongepier E."/>
            <person name="Feldmeyer B."/>
            <person name="Menzel F."/>
            <person name="Bornberg-Bauer E."/>
            <person name="Foitzik S."/>
        </authorList>
    </citation>
    <scope>NUCLEOTIDE SEQUENCE [LARGE SCALE GENOMIC DNA]</scope>
    <source>
        <tissue evidence="1">Whole body</tissue>
    </source>
</reference>
<protein>
    <submittedName>
        <fullName evidence="1">Uncharacterized protein</fullName>
    </submittedName>
</protein>
<evidence type="ECO:0000313" key="2">
    <source>
        <dbReference type="Proteomes" id="UP000310200"/>
    </source>
</evidence>
<dbReference type="STRING" id="300112.A0A4S2KH99"/>